<evidence type="ECO:0000256" key="2">
    <source>
        <dbReference type="ARBA" id="ARBA00022801"/>
    </source>
</evidence>
<feature type="domain" description="Glycoside hydrolase family 20 catalytic" evidence="3">
    <location>
        <begin position="132"/>
        <end position="266"/>
    </location>
</feature>
<evidence type="ECO:0000313" key="5">
    <source>
        <dbReference type="EMBL" id="CCI82548.1"/>
    </source>
</evidence>
<gene>
    <name evidence="5" type="ORF">BN55_05465</name>
</gene>
<dbReference type="RefSeq" id="WP_008471662.1">
    <property type="nucleotide sequence ID" value="NZ_AYZP01000004.1"/>
</dbReference>
<dbReference type="eggNOG" id="COG3525">
    <property type="taxonomic scope" value="Bacteria"/>
</dbReference>
<dbReference type="GO" id="GO:0004563">
    <property type="term" value="F:beta-N-acetylhexosaminidase activity"/>
    <property type="evidence" value="ECO:0007669"/>
    <property type="project" value="UniProtKB-ARBA"/>
</dbReference>
<dbReference type="InterPro" id="IPR041063">
    <property type="entry name" value="Glyco_H_20C_C"/>
</dbReference>
<comment type="similarity">
    <text evidence="1">Belongs to the glycosyl hydrolase 20 family.</text>
</comment>
<protein>
    <submittedName>
        <fullName evidence="5">Beta hexosamidase or lacto-N-biosidase or beta N-acetylglucosamidase</fullName>
    </submittedName>
</protein>
<name>I7IW46_9LACO</name>
<dbReference type="Pfam" id="PF18088">
    <property type="entry name" value="Glyco_H_20C_C"/>
    <property type="match status" value="1"/>
</dbReference>
<comment type="caution">
    <text evidence="5">The sequence shown here is derived from an EMBL/GenBank/DDBJ whole genome shotgun (WGS) entry which is preliminary data.</text>
</comment>
<dbReference type="Gene3D" id="1.20.120.670">
    <property type="entry name" value="N-acetyl-b-d-glucoasminidase"/>
    <property type="match status" value="1"/>
</dbReference>
<dbReference type="PANTHER" id="PTHR21040">
    <property type="entry name" value="BCDNA.GH04120"/>
    <property type="match status" value="1"/>
</dbReference>
<dbReference type="Proteomes" id="UP000009320">
    <property type="component" value="Unassembled WGS sequence"/>
</dbReference>
<dbReference type="AlphaFoldDB" id="I7IW46"/>
<dbReference type="Pfam" id="PF00728">
    <property type="entry name" value="Glyco_hydro_20"/>
    <property type="match status" value="1"/>
</dbReference>
<keyword evidence="6" id="KW-1185">Reference proteome</keyword>
<dbReference type="InterPro" id="IPR017853">
    <property type="entry name" value="GH"/>
</dbReference>
<dbReference type="GeneID" id="82847751"/>
<feature type="domain" description="Glycoside Hydrolase 20C C-terminal" evidence="4">
    <location>
        <begin position="410"/>
        <end position="559"/>
    </location>
</feature>
<dbReference type="STRING" id="1423758.FC41_GL001566"/>
<dbReference type="SUPFAM" id="SSF51445">
    <property type="entry name" value="(Trans)glycosidases"/>
    <property type="match status" value="1"/>
</dbReference>
<dbReference type="InterPro" id="IPR038901">
    <property type="entry name" value="HEXDC-like"/>
</dbReference>
<evidence type="ECO:0000259" key="3">
    <source>
        <dbReference type="Pfam" id="PF00728"/>
    </source>
</evidence>
<dbReference type="EMBL" id="CAKE01000025">
    <property type="protein sequence ID" value="CCI82548.1"/>
    <property type="molecule type" value="Genomic_DNA"/>
</dbReference>
<sequence length="595" mass="69171">MDKKFALQELNKFRKTGDISDYHFSFAKKDSGYSISKKENDIKIAANTNADLLRAYNYALGLVNEQKDQEVNVTANFDQVIAMIDLARNAVLSVKTLKSEICRLAGLGYTEIWLYLEDEFEIPDEPYFGLSRGRYSQDQLHELALYSDKLGVDLVPAIQTLGHLKNVFKWQHYNNTIADTDNNLYPGKKEVRDFVEKELKAATAPFLTNKIHIGMDEAYSIGLGKYYFDHKDQVINQEELIKEHAQMVFDLCKKLELKPMMWSDMWFEIGSPTNMMYDPKAKLDQFKVDPEIGQVYWDYYSTDKSHYLPVMKKHFELTDNVYFAGGIWTWGRLAPNQSKMKASIKAGLEAAKAVGIKKVAATAWRDDSAETPFAASYLGWQVFSEYQYLDEPTEADFEQDFRLLQNEDYQSYLLLDNFDNFRAVVNEKDMIPSKLLLYEDLIQPRFYQNFKKVQLTDYYHELAESLSDAIPSENSALMFDYYIQLAAVLSEKVQLLNDLSRKRAKQEELEDYKDSLQKLAKIRRMLWFRENKASGSEIMDIRFGGMIERIKTVEYLLSQGTYQMEIPEVEMDKHIDDDFGNARYFEIVSPSDISW</sequence>
<proteinExistence type="inferred from homology"/>
<evidence type="ECO:0000256" key="1">
    <source>
        <dbReference type="ARBA" id="ARBA00006285"/>
    </source>
</evidence>
<dbReference type="GO" id="GO:0005975">
    <property type="term" value="P:carbohydrate metabolic process"/>
    <property type="evidence" value="ECO:0007669"/>
    <property type="project" value="InterPro"/>
</dbReference>
<reference evidence="5 6" key="1">
    <citation type="submission" date="2012-06" db="EMBL/GenBank/DDBJ databases">
        <title>Draft Genome Sequence of Lactobacillus hominis Strain CRBIP 24.179T, isolated from human intestine.</title>
        <authorList>
            <person name="Cousin S."/>
            <person name="Ma L."/>
            <person name="Bizet C."/>
            <person name="Loux V."/>
            <person name="Bouchier C."/>
            <person name="Clermont D."/>
            <person name="Creno S."/>
        </authorList>
    </citation>
    <scope>NUCLEOTIDE SEQUENCE [LARGE SCALE GENOMIC DNA]</scope>
    <source>
        <strain evidence="6">CRBIP 24.179T</strain>
    </source>
</reference>
<organism evidence="5 6">
    <name type="scientific">Lactobacillus hominis DSM 23910 = CRBIP 24.179</name>
    <dbReference type="NCBI Taxonomy" id="1423758"/>
    <lineage>
        <taxon>Bacteria</taxon>
        <taxon>Bacillati</taxon>
        <taxon>Bacillota</taxon>
        <taxon>Bacilli</taxon>
        <taxon>Lactobacillales</taxon>
        <taxon>Lactobacillaceae</taxon>
        <taxon>Lactobacillus</taxon>
    </lineage>
</organism>
<evidence type="ECO:0000313" key="6">
    <source>
        <dbReference type="Proteomes" id="UP000009320"/>
    </source>
</evidence>
<dbReference type="OrthoDB" id="383771at2"/>
<keyword evidence="2" id="KW-0378">Hydrolase</keyword>
<dbReference type="PATRIC" id="fig|1423758.3.peg.1590"/>
<accession>I7IW46</accession>
<dbReference type="Gene3D" id="3.20.20.80">
    <property type="entry name" value="Glycosidases"/>
    <property type="match status" value="1"/>
</dbReference>
<evidence type="ECO:0000259" key="4">
    <source>
        <dbReference type="Pfam" id="PF18088"/>
    </source>
</evidence>
<dbReference type="InterPro" id="IPR015883">
    <property type="entry name" value="Glyco_hydro_20_cat"/>
</dbReference>
<dbReference type="PANTHER" id="PTHR21040:SF8">
    <property type="entry name" value="BCDNA.GH04120"/>
    <property type="match status" value="1"/>
</dbReference>